<keyword evidence="15" id="KW-1185">Reference proteome</keyword>
<dbReference type="OrthoDB" id="5920460at2759"/>
<dbReference type="Proteomes" id="UP000789572">
    <property type="component" value="Unassembled WGS sequence"/>
</dbReference>
<keyword evidence="2" id="KW-0548">Nucleotidyltransferase</keyword>
<dbReference type="InterPro" id="IPR021109">
    <property type="entry name" value="Peptidase_aspartic_dom_sf"/>
</dbReference>
<dbReference type="Pfam" id="PF00078">
    <property type="entry name" value="RVT_1"/>
    <property type="match status" value="1"/>
</dbReference>
<dbReference type="GO" id="GO:0004190">
    <property type="term" value="F:aspartic-type endopeptidase activity"/>
    <property type="evidence" value="ECO:0007669"/>
    <property type="project" value="UniProtKB-KW"/>
</dbReference>
<dbReference type="InterPro" id="IPR043128">
    <property type="entry name" value="Rev_trsase/Diguanyl_cyclase"/>
</dbReference>
<evidence type="ECO:0000256" key="11">
    <source>
        <dbReference type="SAM" id="Coils"/>
    </source>
</evidence>
<dbReference type="InterPro" id="IPR043502">
    <property type="entry name" value="DNA/RNA_pol_sf"/>
</dbReference>
<dbReference type="PANTHER" id="PTHR37984">
    <property type="entry name" value="PROTEIN CBG26694"/>
    <property type="match status" value="1"/>
</dbReference>
<evidence type="ECO:0000256" key="3">
    <source>
        <dbReference type="ARBA" id="ARBA00022722"/>
    </source>
</evidence>
<reference evidence="14" key="1">
    <citation type="submission" date="2021-06" db="EMBL/GenBank/DDBJ databases">
        <authorList>
            <person name="Kallberg Y."/>
            <person name="Tangrot J."/>
            <person name="Rosling A."/>
        </authorList>
    </citation>
    <scope>NUCLEOTIDE SEQUENCE</scope>
    <source>
        <strain evidence="14">IA702</strain>
    </source>
</reference>
<dbReference type="FunFam" id="3.30.70.270:FF:000020">
    <property type="entry name" value="Transposon Tf2-6 polyprotein-like Protein"/>
    <property type="match status" value="1"/>
</dbReference>
<keyword evidence="9" id="KW-0229">DNA integration</keyword>
<dbReference type="GO" id="GO:0004519">
    <property type="term" value="F:endonuclease activity"/>
    <property type="evidence" value="ECO:0007669"/>
    <property type="project" value="UniProtKB-KW"/>
</dbReference>
<evidence type="ECO:0000256" key="1">
    <source>
        <dbReference type="ARBA" id="ARBA00022679"/>
    </source>
</evidence>
<dbReference type="InterPro" id="IPR005162">
    <property type="entry name" value="Retrotrans_gag_dom"/>
</dbReference>
<name>A0A9N9CQF8_9GLOM</name>
<dbReference type="SUPFAM" id="SSF50630">
    <property type="entry name" value="Acid proteases"/>
    <property type="match status" value="1"/>
</dbReference>
<keyword evidence="4" id="KW-0645">Protease</keyword>
<evidence type="ECO:0000259" key="13">
    <source>
        <dbReference type="PROSITE" id="PS50878"/>
    </source>
</evidence>
<evidence type="ECO:0000313" key="14">
    <source>
        <dbReference type="EMBL" id="CAG8608430.1"/>
    </source>
</evidence>
<dbReference type="PANTHER" id="PTHR37984:SF5">
    <property type="entry name" value="PROTEIN NYNRIN-LIKE"/>
    <property type="match status" value="1"/>
</dbReference>
<dbReference type="SUPFAM" id="SSF56672">
    <property type="entry name" value="DNA/RNA polymerases"/>
    <property type="match status" value="1"/>
</dbReference>
<dbReference type="InterPro" id="IPR041577">
    <property type="entry name" value="RT_RNaseH_2"/>
</dbReference>
<dbReference type="PROSITE" id="PS00141">
    <property type="entry name" value="ASP_PROTEASE"/>
    <property type="match status" value="1"/>
</dbReference>
<comment type="caution">
    <text evidence="14">The sequence shown here is derived from an EMBL/GenBank/DDBJ whole genome shotgun (WGS) entry which is preliminary data.</text>
</comment>
<keyword evidence="8" id="KW-0694">RNA-binding</keyword>
<dbReference type="GO" id="GO:0006508">
    <property type="term" value="P:proteolysis"/>
    <property type="evidence" value="ECO:0007669"/>
    <property type="project" value="InterPro"/>
</dbReference>
<dbReference type="Pfam" id="PF00077">
    <property type="entry name" value="RVP"/>
    <property type="match status" value="1"/>
</dbReference>
<dbReference type="InterPro" id="IPR018061">
    <property type="entry name" value="Retropepsins"/>
</dbReference>
<feature type="domain" description="Reverse transcriptase" evidence="13">
    <location>
        <begin position="1226"/>
        <end position="1409"/>
    </location>
</feature>
<gene>
    <name evidence="14" type="ORF">POCULU_LOCUS7827</name>
</gene>
<keyword evidence="7" id="KW-0460">Magnesium</keyword>
<evidence type="ECO:0000256" key="10">
    <source>
        <dbReference type="ARBA" id="ARBA00023268"/>
    </source>
</evidence>
<feature type="region of interest" description="Disordered" evidence="12">
    <location>
        <begin position="234"/>
        <end position="285"/>
    </location>
</feature>
<organism evidence="14 15">
    <name type="scientific">Paraglomus occultum</name>
    <dbReference type="NCBI Taxonomy" id="144539"/>
    <lineage>
        <taxon>Eukaryota</taxon>
        <taxon>Fungi</taxon>
        <taxon>Fungi incertae sedis</taxon>
        <taxon>Mucoromycota</taxon>
        <taxon>Glomeromycotina</taxon>
        <taxon>Glomeromycetes</taxon>
        <taxon>Paraglomerales</taxon>
        <taxon>Paraglomeraceae</taxon>
        <taxon>Paraglomus</taxon>
    </lineage>
</organism>
<dbReference type="PROSITE" id="PS50878">
    <property type="entry name" value="RT_POL"/>
    <property type="match status" value="1"/>
</dbReference>
<keyword evidence="4" id="KW-0064">Aspartyl protease</keyword>
<evidence type="ECO:0000256" key="8">
    <source>
        <dbReference type="ARBA" id="ARBA00022884"/>
    </source>
</evidence>
<keyword evidence="5" id="KW-0255">Endonuclease</keyword>
<accession>A0A9N9CQF8</accession>
<dbReference type="CDD" id="cd00303">
    <property type="entry name" value="retropepsin_like"/>
    <property type="match status" value="1"/>
</dbReference>
<proteinExistence type="predicted"/>
<feature type="coiled-coil region" evidence="11">
    <location>
        <begin position="475"/>
        <end position="502"/>
    </location>
</feature>
<evidence type="ECO:0000256" key="12">
    <source>
        <dbReference type="SAM" id="MobiDB-lite"/>
    </source>
</evidence>
<sequence>TSCPICDPLIETDSNFYHDLVELVTGYDPRLTISGYNQNTILTFADLRTRSIYQFRSLLETLTYWKIPISFRLFTNSIVGSEDTTVGEVSELTEELEDSYKDEVENFLLQRPSIESFAAQFPVTPVPQQFSALQHALDQGSILRRQVQSLVKFVRTQDSSDQSDIESPLKNKGKAVARNQSSDELSNNAAELSDNAESIVTQFDQQINTPPADDQSNNNKVNKDSVTLDAKFFEPELDKSDTDTEQNQASDHSVTEAEQDQPTESSESERADSDTESEDDQNLLVPINPPQVRIMARNANYPVFDGTRPEAWARAMDIAFAANQVNNEPIKINTAAAHLGEYVDWYSNQPAFTHWTGGNVGNNDRNMKDIFLAHFKGPEEKAEALNQMWKRRQRRNENITSYANALERIWSATEVNIPDAIKLSQFIGGLEPTIQPLVKAQNPQNIADAIAAAKRVATGSTHATYLTQEEENPMVTGLIKQLAELNKQMAELKEETAGNNAEQTIQQKRFNRNWTHEERLLDKAKEKYLILGKRERTPLKGKGASLLPIRPSNAAQQYGASDDSGPLCCKAIVQGEEAVALVDTGSALTLISKALYDRIVHKLVNPKIEESSVNIMGIAGLRKRCEGRIKDIPIKFKKKEWKLTAEIIHHPSVDIILGQNFLTEVKAKISLPDLQMTLGDGIERELIRLYREKSGKVNLCLMTKYNNKKNKDLKPWRRPKKPIPKSKWKCREGPKEQTCINKRAYDDDPIPCSKCANKYWEKEDYDYNKQKYSDFKMEYHSDGWRAVYECRMTKGDLAANIYDLWVKGSELKMNGEVVVGGKALGHIGLSWTKYHPEAEPKQPREKEPGYEWRSNQWYREFVGEPEGETNQLDVESEIENIEQGQMEVDESIFYIDCSNVQNFKHQKTVPIQENEHGIIIDGDQWTWHEIQRVQARFTREARSNQLPYHWKGPDSQCWHRDYLGVNEICDSCIIDLQAMTILSKVGDSQLTRWENEKKIKPRKRLLPVEQRPARFPAKWQTFKNIQARRWKDSATMPKEKGEDYILIASEDITIKGLGQVRTDIEIQVLPDRTLLLTPLEGENRFIMQAQALTQKHRISITIITDERTVIRKGSEIARLITLPGLLKPPLQVLAGQKVENRPAPVVQDLTPEQQKQIDLLLKEFESVFSKDLNDLGHATIIQHKIDTGDAKPYQQVKNRSTWCNQEFIEKEVERMLQAGIIERLNIDDPSTLARSNAWVSPVVIVQKKNGSQRFCVDYRALNAVTVPNRHPFPVMEDVIADIAKSGKQPQIFSALDLASGYWQVEMEEESKLKTAFSCHKGLFYYNRLPFGLKNAPVSFQSMMEMIFAKEIGDHLAVYIDDINIYSTDFDQHLTHLRGVLEKAKKYGLKLKREKCKFACEELEFLGHVIGKEGLAPDDRKIEAIKDYPAPVDTKEIQSFLGMTGFYRQFIQDYSELTKPITDLLKKKIKFLWTDECQDAFETLKRCLIKSPILVLPNKIGMFTLMTDASDFALGAVLSQDHAGTDYVIAYISKKLNPTEQRYHVNEKEGMAVTWAIHKKCRRYLHG</sequence>
<feature type="region of interest" description="Disordered" evidence="12">
    <location>
        <begin position="157"/>
        <end position="192"/>
    </location>
</feature>
<evidence type="ECO:0000256" key="4">
    <source>
        <dbReference type="ARBA" id="ARBA00022750"/>
    </source>
</evidence>
<dbReference type="InterPro" id="IPR000477">
    <property type="entry name" value="RT_dom"/>
</dbReference>
<keyword evidence="3" id="KW-0540">Nuclease</keyword>
<evidence type="ECO:0000256" key="9">
    <source>
        <dbReference type="ARBA" id="ARBA00022908"/>
    </source>
</evidence>
<evidence type="ECO:0000256" key="2">
    <source>
        <dbReference type="ARBA" id="ARBA00022695"/>
    </source>
</evidence>
<dbReference type="Pfam" id="PF03732">
    <property type="entry name" value="Retrotrans_gag"/>
    <property type="match status" value="1"/>
</dbReference>
<keyword evidence="1" id="KW-0808">Transferase</keyword>
<feature type="compositionally biased region" description="Polar residues" evidence="12">
    <location>
        <begin position="178"/>
        <end position="192"/>
    </location>
</feature>
<dbReference type="Gene3D" id="2.40.70.10">
    <property type="entry name" value="Acid Proteases"/>
    <property type="match status" value="1"/>
</dbReference>
<dbReference type="GO" id="GO:0003723">
    <property type="term" value="F:RNA binding"/>
    <property type="evidence" value="ECO:0007669"/>
    <property type="project" value="UniProtKB-KW"/>
</dbReference>
<dbReference type="Gene3D" id="3.10.10.10">
    <property type="entry name" value="HIV Type 1 Reverse Transcriptase, subunit A, domain 1"/>
    <property type="match status" value="1"/>
</dbReference>
<dbReference type="GO" id="GO:0016779">
    <property type="term" value="F:nucleotidyltransferase activity"/>
    <property type="evidence" value="ECO:0007669"/>
    <property type="project" value="UniProtKB-KW"/>
</dbReference>
<dbReference type="EMBL" id="CAJVPJ010001940">
    <property type="protein sequence ID" value="CAG8608430.1"/>
    <property type="molecule type" value="Genomic_DNA"/>
</dbReference>
<dbReference type="InterPro" id="IPR050951">
    <property type="entry name" value="Retrovirus_Pol_polyprotein"/>
</dbReference>
<protein>
    <submittedName>
        <fullName evidence="14">3066_t:CDS:1</fullName>
    </submittedName>
</protein>
<dbReference type="InterPro" id="IPR001969">
    <property type="entry name" value="Aspartic_peptidase_AS"/>
</dbReference>
<keyword evidence="10" id="KW-0511">Multifunctional enzyme</keyword>
<dbReference type="CDD" id="cd01647">
    <property type="entry name" value="RT_LTR"/>
    <property type="match status" value="1"/>
</dbReference>
<dbReference type="Gene3D" id="3.30.70.270">
    <property type="match status" value="2"/>
</dbReference>
<keyword evidence="11" id="KW-0175">Coiled coil</keyword>
<dbReference type="Pfam" id="PF17919">
    <property type="entry name" value="RT_RNaseH_2"/>
    <property type="match status" value="1"/>
</dbReference>
<dbReference type="GO" id="GO:0015074">
    <property type="term" value="P:DNA integration"/>
    <property type="evidence" value="ECO:0007669"/>
    <property type="project" value="UniProtKB-KW"/>
</dbReference>
<evidence type="ECO:0000313" key="15">
    <source>
        <dbReference type="Proteomes" id="UP000789572"/>
    </source>
</evidence>
<feature type="non-terminal residue" evidence="14">
    <location>
        <position position="1"/>
    </location>
</feature>
<keyword evidence="6" id="KW-0378">Hydrolase</keyword>
<evidence type="ECO:0000256" key="7">
    <source>
        <dbReference type="ARBA" id="ARBA00022842"/>
    </source>
</evidence>
<evidence type="ECO:0000256" key="5">
    <source>
        <dbReference type="ARBA" id="ARBA00022759"/>
    </source>
</evidence>
<evidence type="ECO:0000256" key="6">
    <source>
        <dbReference type="ARBA" id="ARBA00022801"/>
    </source>
</evidence>